<feature type="transmembrane region" description="Helical" evidence="1">
    <location>
        <begin position="109"/>
        <end position="126"/>
    </location>
</feature>
<name>A0ABX7NE49_9BACT</name>
<dbReference type="EMBL" id="CP071091">
    <property type="protein sequence ID" value="QSQ15880.1"/>
    <property type="molecule type" value="Genomic_DNA"/>
</dbReference>
<dbReference type="RefSeq" id="WP_206717567.1">
    <property type="nucleotide sequence ID" value="NZ_CP071091.1"/>
</dbReference>
<gene>
    <name evidence="2" type="ORF">JY572_07440</name>
</gene>
<keyword evidence="1" id="KW-1133">Transmembrane helix</keyword>
<dbReference type="Proteomes" id="UP000663090">
    <property type="component" value="Chromosome"/>
</dbReference>
<feature type="transmembrane region" description="Helical" evidence="1">
    <location>
        <begin position="132"/>
        <end position="156"/>
    </location>
</feature>
<sequence length="221" mass="22942">MKTPIDIDALLNEEPRAEAGAFSRALESARGELALNQPVRRWRTQAAWVMASCGTIALLVVAVLLVGGALSGPALLQRAPLLLLLLTTSGVCAWGALSPRGRGLRRAAVGLAMACAATLVLARGSPSSPASLPAWVCTASHLAVDLVPLIVALVVLRGAAFQPLRALCAGLSVGTTGAFVGELACEQDWRHVAGYHLLAWALICAAAILLSRSLKPRSYAP</sequence>
<feature type="transmembrane region" description="Helical" evidence="1">
    <location>
        <begin position="79"/>
        <end position="97"/>
    </location>
</feature>
<keyword evidence="1" id="KW-0812">Transmembrane</keyword>
<proteinExistence type="predicted"/>
<keyword evidence="3" id="KW-1185">Reference proteome</keyword>
<evidence type="ECO:0000256" key="1">
    <source>
        <dbReference type="SAM" id="Phobius"/>
    </source>
</evidence>
<feature type="transmembrane region" description="Helical" evidence="1">
    <location>
        <begin position="163"/>
        <end position="181"/>
    </location>
</feature>
<accession>A0ABX7NE49</accession>
<reference evidence="2 3" key="1">
    <citation type="submission" date="2021-02" db="EMBL/GenBank/DDBJ databases">
        <title>De Novo genome assembly of isolated myxobacteria.</title>
        <authorList>
            <person name="Stevens D.C."/>
        </authorList>
    </citation>
    <scope>NUCLEOTIDE SEQUENCE [LARGE SCALE GENOMIC DNA]</scope>
    <source>
        <strain evidence="2 3">SCHIC003</strain>
    </source>
</reference>
<keyword evidence="1" id="KW-0472">Membrane</keyword>
<feature type="transmembrane region" description="Helical" evidence="1">
    <location>
        <begin position="46"/>
        <end position="67"/>
    </location>
</feature>
<evidence type="ECO:0000313" key="3">
    <source>
        <dbReference type="Proteomes" id="UP000663090"/>
    </source>
</evidence>
<feature type="transmembrane region" description="Helical" evidence="1">
    <location>
        <begin position="193"/>
        <end position="211"/>
    </location>
</feature>
<evidence type="ECO:0000313" key="2">
    <source>
        <dbReference type="EMBL" id="QSQ15880.1"/>
    </source>
</evidence>
<organism evidence="2 3">
    <name type="scientific">Myxococcus landrumensis</name>
    <dbReference type="NCBI Taxonomy" id="2813577"/>
    <lineage>
        <taxon>Bacteria</taxon>
        <taxon>Pseudomonadati</taxon>
        <taxon>Myxococcota</taxon>
        <taxon>Myxococcia</taxon>
        <taxon>Myxococcales</taxon>
        <taxon>Cystobacterineae</taxon>
        <taxon>Myxococcaceae</taxon>
        <taxon>Myxococcus</taxon>
    </lineage>
</organism>
<protein>
    <submittedName>
        <fullName evidence="2">DUF1109 domain-containing protein</fullName>
    </submittedName>
</protein>